<proteinExistence type="predicted"/>
<reference evidence="1" key="1">
    <citation type="submission" date="2019-09" db="EMBL/GenBank/DDBJ databases">
        <title>Draft genome information of white flower Hibiscus syriacus.</title>
        <authorList>
            <person name="Kim Y.-M."/>
        </authorList>
    </citation>
    <scope>NUCLEOTIDE SEQUENCE [LARGE SCALE GENOMIC DNA]</scope>
    <source>
        <strain evidence="1">YM2019G1</strain>
    </source>
</reference>
<evidence type="ECO:0000313" key="2">
    <source>
        <dbReference type="Proteomes" id="UP000436088"/>
    </source>
</evidence>
<keyword evidence="2" id="KW-1185">Reference proteome</keyword>
<name>A0A6A2YQS5_HIBSY</name>
<gene>
    <name evidence="1" type="ORF">F3Y22_tig00111311pilonHSYRG00137</name>
</gene>
<comment type="caution">
    <text evidence="1">The sequence shown here is derived from an EMBL/GenBank/DDBJ whole genome shotgun (WGS) entry which is preliminary data.</text>
</comment>
<sequence length="98" mass="11024">MWHGLTAGESVENVEIIFADIRAWLDRRSTTLERFLEPFDEGATAIGRTQSNGGHFSSLKGPHSAMYTHCVNLNLYIAKSLKGEIYGRKQMIILQDVI</sequence>
<evidence type="ECO:0000313" key="1">
    <source>
        <dbReference type="EMBL" id="KAE8681625.1"/>
    </source>
</evidence>
<dbReference type="EMBL" id="VEPZ02001303">
    <property type="protein sequence ID" value="KAE8681625.1"/>
    <property type="molecule type" value="Genomic_DNA"/>
</dbReference>
<dbReference type="Proteomes" id="UP000436088">
    <property type="component" value="Unassembled WGS sequence"/>
</dbReference>
<accession>A0A6A2YQS5</accession>
<organism evidence="1 2">
    <name type="scientific">Hibiscus syriacus</name>
    <name type="common">Rose of Sharon</name>
    <dbReference type="NCBI Taxonomy" id="106335"/>
    <lineage>
        <taxon>Eukaryota</taxon>
        <taxon>Viridiplantae</taxon>
        <taxon>Streptophyta</taxon>
        <taxon>Embryophyta</taxon>
        <taxon>Tracheophyta</taxon>
        <taxon>Spermatophyta</taxon>
        <taxon>Magnoliopsida</taxon>
        <taxon>eudicotyledons</taxon>
        <taxon>Gunneridae</taxon>
        <taxon>Pentapetalae</taxon>
        <taxon>rosids</taxon>
        <taxon>malvids</taxon>
        <taxon>Malvales</taxon>
        <taxon>Malvaceae</taxon>
        <taxon>Malvoideae</taxon>
        <taxon>Hibiscus</taxon>
    </lineage>
</organism>
<dbReference type="AlphaFoldDB" id="A0A6A2YQS5"/>
<protein>
    <submittedName>
        <fullName evidence="1">Uncharacterized protein</fullName>
    </submittedName>
</protein>